<evidence type="ECO:0000313" key="2">
    <source>
        <dbReference type="Proteomes" id="UP000030710"/>
    </source>
</evidence>
<protein>
    <submittedName>
        <fullName evidence="1">Uncharacterized protein</fullName>
    </submittedName>
</protein>
<proteinExistence type="predicted"/>
<dbReference type="EMBL" id="KE356561">
    <property type="protein sequence ID" value="ERG95987.1"/>
    <property type="molecule type" value="Genomic_DNA"/>
</dbReference>
<organism evidence="1 2">
    <name type="scientific">Haloquadratum walsbyi J07HQW2</name>
    <dbReference type="NCBI Taxonomy" id="1238425"/>
    <lineage>
        <taxon>Archaea</taxon>
        <taxon>Methanobacteriati</taxon>
        <taxon>Methanobacteriota</taxon>
        <taxon>Stenosarchaea group</taxon>
        <taxon>Halobacteria</taxon>
        <taxon>Halobacteriales</taxon>
        <taxon>Haloferacaceae</taxon>
        <taxon>Haloquadratum</taxon>
    </lineage>
</organism>
<accession>U1PQF4</accession>
<dbReference type="Proteomes" id="UP000030710">
    <property type="component" value="Unassembled WGS sequence"/>
</dbReference>
<gene>
    <name evidence="1" type="ORF">J07HQW2_02448</name>
</gene>
<name>U1PQF4_9EURY</name>
<sequence>MHAEIHEVIDSILLSPTLPIKYTDRMIHKKAYSPQLSRVCAPIHSLKMLNLLL</sequence>
<dbReference type="HOGENOM" id="CLU_3057063_0_0_2"/>
<dbReference type="AlphaFoldDB" id="U1PQF4"/>
<reference evidence="1 2" key="1">
    <citation type="journal article" date="2013" name="PLoS ONE">
        <title>Assembly-driven community genomics of a hypersaline microbial ecosystem.</title>
        <authorList>
            <person name="Podell S."/>
            <person name="Ugalde J.A."/>
            <person name="Narasingarao P."/>
            <person name="Banfield J.F."/>
            <person name="Heidelberg K.B."/>
            <person name="Allen E.E."/>
        </authorList>
    </citation>
    <scope>NUCLEOTIDE SEQUENCE [LARGE SCALE GENOMIC DNA]</scope>
    <source>
        <strain evidence="2">J07HQW2</strain>
    </source>
</reference>
<evidence type="ECO:0000313" key="1">
    <source>
        <dbReference type="EMBL" id="ERG95987.1"/>
    </source>
</evidence>